<name>I2GP04_9BACT</name>
<dbReference type="STRING" id="1185876.BN8_04905"/>
<comment type="caution">
    <text evidence="5">The sequence shown here is derived from an EMBL/GenBank/DDBJ whole genome shotgun (WGS) entry which is preliminary data.</text>
</comment>
<evidence type="ECO:0000256" key="2">
    <source>
        <dbReference type="ARBA" id="ARBA00014031"/>
    </source>
</evidence>
<reference evidence="5 6" key="1">
    <citation type="journal article" date="2012" name="J. Bacteriol.">
        <title>Genome Sequence of the Filamentous Bacterium Fibrisoma limi BUZ 3T.</title>
        <authorList>
            <person name="Filippini M."/>
            <person name="Qi W."/>
            <person name="Jaenicke S."/>
            <person name="Goesmann A."/>
            <person name="Smits T.H."/>
            <person name="Bagheri H.C."/>
        </authorList>
    </citation>
    <scope>NUCLEOTIDE SEQUENCE [LARGE SCALE GENOMIC DNA]</scope>
    <source>
        <strain evidence="6">BUZ 3T</strain>
    </source>
</reference>
<evidence type="ECO:0000256" key="4">
    <source>
        <dbReference type="SAM" id="SignalP"/>
    </source>
</evidence>
<dbReference type="InterPro" id="IPR018893">
    <property type="entry name" value="T8SS_CsgF"/>
</dbReference>
<evidence type="ECO:0000256" key="1">
    <source>
        <dbReference type="ARBA" id="ARBA00003989"/>
    </source>
</evidence>
<dbReference type="Proteomes" id="UP000009309">
    <property type="component" value="Unassembled WGS sequence"/>
</dbReference>
<keyword evidence="3 4" id="KW-0732">Signal</keyword>
<keyword evidence="6" id="KW-1185">Reference proteome</keyword>
<sequence>MKRVLQWSCWLLLGLPMMAHGQQLIYRPVNPSFGGNTFNYAWMLSSAQAQDKLKDPSVQRTTTSTNTSQNTLNSFAESLQRQLLSRITTSLVNQQFGEEDIKEGTYRFGDFQVDVTNGTDGIIIRITDGRGGETTVTVPYF</sequence>
<evidence type="ECO:0000256" key="3">
    <source>
        <dbReference type="ARBA" id="ARBA00022729"/>
    </source>
</evidence>
<dbReference type="OrthoDB" id="1443407at2"/>
<gene>
    <name evidence="5" type="ORF">BN8_04905</name>
</gene>
<feature type="chain" id="PRO_5003658630" description="Curli production assembly/transport component CsgF" evidence="4">
    <location>
        <begin position="22"/>
        <end position="141"/>
    </location>
</feature>
<dbReference type="RefSeq" id="WP_009284198.1">
    <property type="nucleotide sequence ID" value="NZ_CAIT01000009.1"/>
</dbReference>
<evidence type="ECO:0000313" key="5">
    <source>
        <dbReference type="EMBL" id="CCH55632.1"/>
    </source>
</evidence>
<feature type="signal peptide" evidence="4">
    <location>
        <begin position="1"/>
        <end position="21"/>
    </location>
</feature>
<protein>
    <recommendedName>
        <fullName evidence="2">Curli production assembly/transport component CsgF</fullName>
    </recommendedName>
</protein>
<dbReference type="AlphaFoldDB" id="I2GP04"/>
<evidence type="ECO:0000313" key="6">
    <source>
        <dbReference type="Proteomes" id="UP000009309"/>
    </source>
</evidence>
<organism evidence="5 6">
    <name type="scientific">Fibrisoma limi BUZ 3</name>
    <dbReference type="NCBI Taxonomy" id="1185876"/>
    <lineage>
        <taxon>Bacteria</taxon>
        <taxon>Pseudomonadati</taxon>
        <taxon>Bacteroidota</taxon>
        <taxon>Cytophagia</taxon>
        <taxon>Cytophagales</taxon>
        <taxon>Spirosomataceae</taxon>
        <taxon>Fibrisoma</taxon>
    </lineage>
</organism>
<dbReference type="EMBL" id="CAIT01000009">
    <property type="protein sequence ID" value="CCH55632.1"/>
    <property type="molecule type" value="Genomic_DNA"/>
</dbReference>
<dbReference type="eggNOG" id="ENOG5032U3R">
    <property type="taxonomic scope" value="Bacteria"/>
</dbReference>
<comment type="function">
    <text evidence="1">May be involved in the biogenesis of curli organelles.</text>
</comment>
<accession>I2GP04</accession>
<dbReference type="Pfam" id="PF10614">
    <property type="entry name" value="CsgF"/>
    <property type="match status" value="1"/>
</dbReference>
<proteinExistence type="predicted"/>